<dbReference type="AlphaFoldDB" id="A0A915KVL5"/>
<dbReference type="WBParaSite" id="nRc.2.0.1.t42513-RA">
    <property type="protein sequence ID" value="nRc.2.0.1.t42513-RA"/>
    <property type="gene ID" value="nRc.2.0.1.g42513"/>
</dbReference>
<keyword evidence="1" id="KW-1185">Reference proteome</keyword>
<organism evidence="1 2">
    <name type="scientific">Romanomermis culicivorax</name>
    <name type="common">Nematode worm</name>
    <dbReference type="NCBI Taxonomy" id="13658"/>
    <lineage>
        <taxon>Eukaryota</taxon>
        <taxon>Metazoa</taxon>
        <taxon>Ecdysozoa</taxon>
        <taxon>Nematoda</taxon>
        <taxon>Enoplea</taxon>
        <taxon>Dorylaimia</taxon>
        <taxon>Mermithida</taxon>
        <taxon>Mermithoidea</taxon>
        <taxon>Mermithidae</taxon>
        <taxon>Romanomermis</taxon>
    </lineage>
</organism>
<name>A0A915KVL5_ROMCU</name>
<sequence>MLISRAGYMCVNLFLIAGPQYISRRLGTKKRHQSRFSVVVFLNIDRYIGVDFDVDQKIVAQRGGSRRLRRRHRRAIQRRRTAGRSSASIVGRRRIFPVIAAVVVVGVGAHRCRPLQEFTNPVYYQVNDAQVSEFTIEGFLCEQFPGLSSSSYSQSKCAAFATATARFPADLRFMYCDSTHQCENCATPLMPASFP</sequence>
<evidence type="ECO:0000313" key="1">
    <source>
        <dbReference type="Proteomes" id="UP000887565"/>
    </source>
</evidence>
<accession>A0A915KVL5</accession>
<dbReference type="Proteomes" id="UP000887565">
    <property type="component" value="Unplaced"/>
</dbReference>
<reference evidence="2" key="1">
    <citation type="submission" date="2022-11" db="UniProtKB">
        <authorList>
            <consortium name="WormBaseParasite"/>
        </authorList>
    </citation>
    <scope>IDENTIFICATION</scope>
</reference>
<proteinExistence type="predicted"/>
<protein>
    <submittedName>
        <fullName evidence="2">Uncharacterized protein</fullName>
    </submittedName>
</protein>
<evidence type="ECO:0000313" key="2">
    <source>
        <dbReference type="WBParaSite" id="nRc.2.0.1.t42513-RA"/>
    </source>
</evidence>